<dbReference type="PANTHER" id="PTHR46663:SF2">
    <property type="entry name" value="GGDEF DOMAIN-CONTAINING PROTEIN"/>
    <property type="match status" value="1"/>
</dbReference>
<dbReference type="CDD" id="cd01949">
    <property type="entry name" value="GGDEF"/>
    <property type="match status" value="1"/>
</dbReference>
<dbReference type="InterPro" id="IPR043128">
    <property type="entry name" value="Rev_trsase/Diguanyl_cyclase"/>
</dbReference>
<proteinExistence type="predicted"/>
<feature type="compositionally biased region" description="Basic residues" evidence="1">
    <location>
        <begin position="218"/>
        <end position="232"/>
    </location>
</feature>
<feature type="domain" description="GGDEF" evidence="3">
    <location>
        <begin position="75"/>
        <end position="211"/>
    </location>
</feature>
<dbReference type="OrthoDB" id="23692at2"/>
<evidence type="ECO:0000256" key="1">
    <source>
        <dbReference type="SAM" id="MobiDB-lite"/>
    </source>
</evidence>
<dbReference type="InterPro" id="IPR029787">
    <property type="entry name" value="Nucleotide_cyclase"/>
</dbReference>
<gene>
    <name evidence="4" type="ORF">SAMN06264365_13146</name>
</gene>
<dbReference type="EMBL" id="FZNR01000031">
    <property type="protein sequence ID" value="SNS97953.1"/>
    <property type="molecule type" value="Genomic_DNA"/>
</dbReference>
<dbReference type="SMART" id="SM00267">
    <property type="entry name" value="GGDEF"/>
    <property type="match status" value="1"/>
</dbReference>
<dbReference type="InterPro" id="IPR052163">
    <property type="entry name" value="DGC-Regulatory_Protein"/>
</dbReference>
<protein>
    <submittedName>
        <fullName evidence="4">Diguanylate cyclase (GGDEF) domain-containing protein</fullName>
    </submittedName>
</protein>
<dbReference type="AlphaFoldDB" id="A0A239IY58"/>
<evidence type="ECO:0000256" key="2">
    <source>
        <dbReference type="SAM" id="Phobius"/>
    </source>
</evidence>
<accession>A0A239IY58</accession>
<organism evidence="4 5">
    <name type="scientific">Actinoplanes regularis</name>
    <dbReference type="NCBI Taxonomy" id="52697"/>
    <lineage>
        <taxon>Bacteria</taxon>
        <taxon>Bacillati</taxon>
        <taxon>Actinomycetota</taxon>
        <taxon>Actinomycetes</taxon>
        <taxon>Micromonosporales</taxon>
        <taxon>Micromonosporaceae</taxon>
        <taxon>Actinoplanes</taxon>
    </lineage>
</organism>
<evidence type="ECO:0000313" key="5">
    <source>
        <dbReference type="Proteomes" id="UP000198415"/>
    </source>
</evidence>
<feature type="region of interest" description="Disordered" evidence="1">
    <location>
        <begin position="202"/>
        <end position="238"/>
    </location>
</feature>
<dbReference type="PANTHER" id="PTHR46663">
    <property type="entry name" value="DIGUANYLATE CYCLASE DGCT-RELATED"/>
    <property type="match status" value="1"/>
</dbReference>
<keyword evidence="2" id="KW-0812">Transmembrane</keyword>
<keyword evidence="5" id="KW-1185">Reference proteome</keyword>
<keyword evidence="2" id="KW-0472">Membrane</keyword>
<dbReference type="RefSeq" id="WP_089298725.1">
    <property type="nucleotide sequence ID" value="NZ_BOMU01000113.1"/>
</dbReference>
<dbReference type="PROSITE" id="PS50887">
    <property type="entry name" value="GGDEF"/>
    <property type="match status" value="1"/>
</dbReference>
<reference evidence="4 5" key="1">
    <citation type="submission" date="2017-06" db="EMBL/GenBank/DDBJ databases">
        <authorList>
            <person name="Kim H.J."/>
            <person name="Triplett B.A."/>
        </authorList>
    </citation>
    <scope>NUCLEOTIDE SEQUENCE [LARGE SCALE GENOMIC DNA]</scope>
    <source>
        <strain evidence="4 5">DSM 43151</strain>
    </source>
</reference>
<dbReference type="Gene3D" id="3.30.70.270">
    <property type="match status" value="1"/>
</dbReference>
<dbReference type="SUPFAM" id="SSF55073">
    <property type="entry name" value="Nucleotide cyclase"/>
    <property type="match status" value="1"/>
</dbReference>
<feature type="transmembrane region" description="Helical" evidence="2">
    <location>
        <begin position="6"/>
        <end position="24"/>
    </location>
</feature>
<evidence type="ECO:0000313" key="4">
    <source>
        <dbReference type="EMBL" id="SNS97953.1"/>
    </source>
</evidence>
<evidence type="ECO:0000259" key="3">
    <source>
        <dbReference type="PROSITE" id="PS50887"/>
    </source>
</evidence>
<dbReference type="NCBIfam" id="TIGR00254">
    <property type="entry name" value="GGDEF"/>
    <property type="match status" value="1"/>
</dbReference>
<dbReference type="InterPro" id="IPR000160">
    <property type="entry name" value="GGDEF_dom"/>
</dbReference>
<dbReference type="Pfam" id="PF00990">
    <property type="entry name" value="GGDEF"/>
    <property type="match status" value="1"/>
</dbReference>
<dbReference type="Proteomes" id="UP000198415">
    <property type="component" value="Unassembled WGS sequence"/>
</dbReference>
<name>A0A239IY58_9ACTN</name>
<keyword evidence="2" id="KW-1133">Transmembrane helix</keyword>
<sequence length="238" mass="25587">MFTTPLVIATLMAATLGAVIGFLINHGAMRPVITGLRDELADAVWQLTHDPLTGLHNRTGLRAIHTANAASAEPQHIVAMLIDLDLFKEVNDAHSHNAGDDLLKATADRIRELAELYGGHAARLSGDEFAAIMPLGRTRLAGMAEHFTDVIAEPVEVRADNGPVTVTITASLGVAIATSTDLLDGVALHHADMAMYHAKQQGGNRHVLHQPGMTMPSHRPRRGPRLRDRRRSQNGNGA</sequence>